<dbReference type="STRING" id="1423788.FC78_GL000835"/>
<dbReference type="PATRIC" id="fig|1423788.3.peg.862"/>
<sequence>MTEQEFDKKFDEFIKQFNESFDSKDNMDQIGKIALKNTDSEEDIAFNTEHIYQQQRVDNLVRLALKNFLELD</sequence>
<evidence type="ECO:0000313" key="2">
    <source>
        <dbReference type="Proteomes" id="UP000051515"/>
    </source>
</evidence>
<keyword evidence="2" id="KW-1185">Reference proteome</keyword>
<name>A0A0R1KXA5_9LACO</name>
<gene>
    <name evidence="1" type="ORF">FC78_GL000835</name>
</gene>
<evidence type="ECO:0000313" key="1">
    <source>
        <dbReference type="EMBL" id="KRK85033.1"/>
    </source>
</evidence>
<dbReference type="EMBL" id="AZDY01000001">
    <property type="protein sequence ID" value="KRK85033.1"/>
    <property type="molecule type" value="Genomic_DNA"/>
</dbReference>
<reference evidence="1 2" key="1">
    <citation type="journal article" date="2015" name="Genome Announc.">
        <title>Expanding the biotechnology potential of lactobacilli through comparative genomics of 213 strains and associated genera.</title>
        <authorList>
            <person name="Sun Z."/>
            <person name="Harris H.M."/>
            <person name="McCann A."/>
            <person name="Guo C."/>
            <person name="Argimon S."/>
            <person name="Zhang W."/>
            <person name="Yang X."/>
            <person name="Jeffery I.B."/>
            <person name="Cooney J.C."/>
            <person name="Kagawa T.F."/>
            <person name="Liu W."/>
            <person name="Song Y."/>
            <person name="Salvetti E."/>
            <person name="Wrobel A."/>
            <person name="Rasinkangas P."/>
            <person name="Parkhill J."/>
            <person name="Rea M.C."/>
            <person name="O'Sullivan O."/>
            <person name="Ritari J."/>
            <person name="Douillard F.P."/>
            <person name="Paul Ross R."/>
            <person name="Yang R."/>
            <person name="Briner A.E."/>
            <person name="Felis G.E."/>
            <person name="de Vos W.M."/>
            <person name="Barrangou R."/>
            <person name="Klaenhammer T.R."/>
            <person name="Caufield P.W."/>
            <person name="Cui Y."/>
            <person name="Zhang H."/>
            <person name="O'Toole P.W."/>
        </authorList>
    </citation>
    <scope>NUCLEOTIDE SEQUENCE [LARGE SCALE GENOMIC DNA]</scope>
    <source>
        <strain evidence="1 2">DSM 19674</strain>
    </source>
</reference>
<dbReference type="OrthoDB" id="2328755at2"/>
<dbReference type="AlphaFoldDB" id="A0A0R1KXA5"/>
<dbReference type="Proteomes" id="UP000051515">
    <property type="component" value="Unassembled WGS sequence"/>
</dbReference>
<proteinExistence type="predicted"/>
<protein>
    <submittedName>
        <fullName evidence="1">Uncharacterized protein</fullName>
    </submittedName>
</protein>
<comment type="caution">
    <text evidence="1">The sequence shown here is derived from an EMBL/GenBank/DDBJ whole genome shotgun (WGS) entry which is preliminary data.</text>
</comment>
<organism evidence="1 2">
    <name type="scientific">Companilactobacillus bobalius DSM 19674</name>
    <dbReference type="NCBI Taxonomy" id="1423788"/>
    <lineage>
        <taxon>Bacteria</taxon>
        <taxon>Bacillati</taxon>
        <taxon>Bacillota</taxon>
        <taxon>Bacilli</taxon>
        <taxon>Lactobacillales</taxon>
        <taxon>Lactobacillaceae</taxon>
        <taxon>Companilactobacillus</taxon>
        <taxon>Companilactobacillus bobalius</taxon>
    </lineage>
</organism>
<dbReference type="RefSeq" id="WP_056950181.1">
    <property type="nucleotide sequence ID" value="NZ_AZDY01000001.1"/>
</dbReference>
<accession>A0A0R1KXA5</accession>